<dbReference type="Gene3D" id="1.10.510.10">
    <property type="entry name" value="Transferase(Phosphotransferase) domain 1"/>
    <property type="match status" value="1"/>
</dbReference>
<evidence type="ECO:0000259" key="2">
    <source>
        <dbReference type="PROSITE" id="PS50011"/>
    </source>
</evidence>
<dbReference type="SMART" id="SM00220">
    <property type="entry name" value="S_TKc"/>
    <property type="match status" value="1"/>
</dbReference>
<gene>
    <name evidence="3" type="ORF">SLS59_001546</name>
</gene>
<dbReference type="SUPFAM" id="SSF56112">
    <property type="entry name" value="Protein kinase-like (PK-like)"/>
    <property type="match status" value="1"/>
</dbReference>
<feature type="domain" description="Protein kinase" evidence="2">
    <location>
        <begin position="176"/>
        <end position="463"/>
    </location>
</feature>
<evidence type="ECO:0000313" key="4">
    <source>
        <dbReference type="Proteomes" id="UP001521222"/>
    </source>
</evidence>
<feature type="region of interest" description="Disordered" evidence="1">
    <location>
        <begin position="525"/>
        <end position="580"/>
    </location>
</feature>
<feature type="compositionally biased region" description="Basic and acidic residues" evidence="1">
    <location>
        <begin position="536"/>
        <end position="547"/>
    </location>
</feature>
<evidence type="ECO:0000313" key="3">
    <source>
        <dbReference type="EMBL" id="KAL1609182.1"/>
    </source>
</evidence>
<dbReference type="InterPro" id="IPR010730">
    <property type="entry name" value="HET"/>
</dbReference>
<dbReference type="InterPro" id="IPR011009">
    <property type="entry name" value="Kinase-like_dom_sf"/>
</dbReference>
<proteinExistence type="predicted"/>
<dbReference type="Pfam" id="PF00069">
    <property type="entry name" value="Pkinase"/>
    <property type="match status" value="1"/>
</dbReference>
<dbReference type="PANTHER" id="PTHR33112:SF10">
    <property type="entry name" value="TOL"/>
    <property type="match status" value="1"/>
</dbReference>
<accession>A0ABR3RXP3</accession>
<dbReference type="PROSITE" id="PS50011">
    <property type="entry name" value="PROTEIN_KINASE_DOM"/>
    <property type="match status" value="1"/>
</dbReference>
<dbReference type="Pfam" id="PF06985">
    <property type="entry name" value="HET"/>
    <property type="match status" value="1"/>
</dbReference>
<dbReference type="InterPro" id="IPR000719">
    <property type="entry name" value="Prot_kinase_dom"/>
</dbReference>
<comment type="caution">
    <text evidence="3">The sequence shown here is derived from an EMBL/GenBank/DDBJ whole genome shotgun (WGS) entry which is preliminary data.</text>
</comment>
<dbReference type="PANTHER" id="PTHR33112">
    <property type="entry name" value="DOMAIN PROTEIN, PUTATIVE-RELATED"/>
    <property type="match status" value="1"/>
</dbReference>
<reference evidence="3 4" key="1">
    <citation type="submission" date="2024-02" db="EMBL/GenBank/DDBJ databases">
        <title>De novo assembly and annotation of 12 fungi associated with fruit tree decline syndrome in Ontario, Canada.</title>
        <authorList>
            <person name="Sulman M."/>
            <person name="Ellouze W."/>
            <person name="Ilyukhin E."/>
        </authorList>
    </citation>
    <scope>NUCLEOTIDE SEQUENCE [LARGE SCALE GENOMIC DNA]</scope>
    <source>
        <strain evidence="3 4">M97-236</strain>
    </source>
</reference>
<organism evidence="3 4">
    <name type="scientific">Nothophoma quercina</name>
    <dbReference type="NCBI Taxonomy" id="749835"/>
    <lineage>
        <taxon>Eukaryota</taxon>
        <taxon>Fungi</taxon>
        <taxon>Dikarya</taxon>
        <taxon>Ascomycota</taxon>
        <taxon>Pezizomycotina</taxon>
        <taxon>Dothideomycetes</taxon>
        <taxon>Pleosporomycetidae</taxon>
        <taxon>Pleosporales</taxon>
        <taxon>Pleosporineae</taxon>
        <taxon>Didymellaceae</taxon>
        <taxon>Nothophoma</taxon>
    </lineage>
</organism>
<dbReference type="Proteomes" id="UP001521222">
    <property type="component" value="Unassembled WGS sequence"/>
</dbReference>
<feature type="compositionally biased region" description="Low complexity" evidence="1">
    <location>
        <begin position="562"/>
        <end position="573"/>
    </location>
</feature>
<dbReference type="EMBL" id="JAKIXB020000004">
    <property type="protein sequence ID" value="KAL1609182.1"/>
    <property type="molecule type" value="Genomic_DNA"/>
</dbReference>
<protein>
    <recommendedName>
        <fullName evidence="2">Protein kinase domain-containing protein</fullName>
    </recommendedName>
</protein>
<keyword evidence="4" id="KW-1185">Reference proteome</keyword>
<sequence>MHCTLDATDEEWSLEDVIDKRLVTSEFSGHRFLPEDAFGEVIIKGNVEQELKNLEPNAHNDAGCTTVQYIMRHARKTFAILVLCNLVNHATTLETYGFKDDYLPIEQADNRQVRSLSGYPVDDRALGWFGSWKKLASRVPRLQIAKFCENQWTVLCHVFSATNTIEELRKACVLPLTTYKTRGGGGHSTLHKASIHHAHQSIIQGDQVAIKELRTNTEETCDLEVDALKLARKLNHTHIVKFVAAFQQNSVYYLMFQWVDGGNLREFWESHGWSRNQEIIEWSLGQIKGLADALNEWHNQFKEDENKNCLHGDIKPENIVRSTQPDSLGILQLADMGLARIHNLPTNLRQTESGALSGTLRYQSPEIKTTISGKVSRSYDMWGMGCILLEFIVWLLYGSDGLRKFNNSFTESFFIIQDPRGVQLQPSVRRWIDHIRNNLLTDGEPCVSLALRGLLDFVDHRLLVEDASISEGAQGPIENGSQFDAINITAPQDDSPTLPVRQRAKSHELCDALVKILSDSEPADYYDSGAESTLDGSRKRPPPERRLTGSNTLKPPSEIRRTSGSTSTATTGTVMPADTMHPYATPSTLDIWNFHSDNQFAKGVFSCLKNPNSGLLSKDFVIRFADVEKARINCRLCHILFSKIDGTLITSGATSFHRKGNVLIADVVGSTSAILSLVTTPDSLCIVQDDPNDLRTEVHTMENVFSFAYVTLSATSARDTVDGFIKSRTQRQSYSVDILSPSGGDASKVYLCEPIDDFRRDVEHSELSRRGWVFQERALSRRTIHFTETQVYWECGKGIRCETLTKLANPKSMFLSDPNFPSSMEKHYKGMRILFFQNVYETYAQLQFTYERDRAVGMAGIETRLARVYKARAKFGILDHSQEPSYLRRSLLWQNVDNGAPLELIDYPKDTVVPTWSWMAVMGPIKYVDIAFDTVEWSNDLQSYSGSASHTQGRPEQYLEALWAISRPFETETEDIVRFDRSDHRLDTNMHCVVLGTEKAESSEVPEKHYGLLVESDNERNTYRRIGVATFMREQAWKTKQVGTEIYIV</sequence>
<evidence type="ECO:0000256" key="1">
    <source>
        <dbReference type="SAM" id="MobiDB-lite"/>
    </source>
</evidence>
<name>A0ABR3RXP3_9PLEO</name>